<protein>
    <submittedName>
        <fullName evidence="8">Spc98 family-domain-containing protein</fullName>
    </submittedName>
</protein>
<dbReference type="OrthoDB" id="5860513at2759"/>
<evidence type="ECO:0000256" key="2">
    <source>
        <dbReference type="ARBA" id="ARBA00010337"/>
    </source>
</evidence>
<evidence type="ECO:0000256" key="1">
    <source>
        <dbReference type="ARBA" id="ARBA00004245"/>
    </source>
</evidence>
<keyword evidence="9" id="KW-1185">Reference proteome</keyword>
<dbReference type="Gene3D" id="1.20.120.1900">
    <property type="entry name" value="Gamma-tubulin complex, C-terminal domain"/>
    <property type="match status" value="1"/>
</dbReference>
<dbReference type="InterPro" id="IPR042241">
    <property type="entry name" value="GCP_C_sf"/>
</dbReference>
<keyword evidence="4" id="KW-0493">Microtubule</keyword>
<feature type="domain" description="Gamma tubulin complex component protein N-terminal" evidence="7">
    <location>
        <begin position="249"/>
        <end position="547"/>
    </location>
</feature>
<dbReference type="GO" id="GO:0007020">
    <property type="term" value="P:microtubule nucleation"/>
    <property type="evidence" value="ECO:0007669"/>
    <property type="project" value="InterPro"/>
</dbReference>
<dbReference type="GO" id="GO:0000922">
    <property type="term" value="C:spindle pole"/>
    <property type="evidence" value="ECO:0007669"/>
    <property type="project" value="InterPro"/>
</dbReference>
<reference evidence="8 9" key="1">
    <citation type="submission" date="2016-07" db="EMBL/GenBank/DDBJ databases">
        <title>Pervasive Adenine N6-methylation of Active Genes in Fungi.</title>
        <authorList>
            <consortium name="DOE Joint Genome Institute"/>
            <person name="Mondo S.J."/>
            <person name="Dannebaum R.O."/>
            <person name="Kuo R.C."/>
            <person name="Labutti K."/>
            <person name="Haridas S."/>
            <person name="Kuo A."/>
            <person name="Salamov A."/>
            <person name="Ahrendt S.R."/>
            <person name="Lipzen A."/>
            <person name="Sullivan W."/>
            <person name="Andreopoulos W.B."/>
            <person name="Clum A."/>
            <person name="Lindquist E."/>
            <person name="Daum C."/>
            <person name="Ramamoorthy G.K."/>
            <person name="Gryganskyi A."/>
            <person name="Culley D."/>
            <person name="Magnuson J.K."/>
            <person name="James T.Y."/>
            <person name="O'Malley M.A."/>
            <person name="Stajich J.E."/>
            <person name="Spatafora J.W."/>
            <person name="Visel A."/>
            <person name="Grigoriev I.V."/>
        </authorList>
    </citation>
    <scope>NUCLEOTIDE SEQUENCE [LARGE SCALE GENOMIC DNA]</scope>
    <source>
        <strain evidence="8 9">PL171</strain>
    </source>
</reference>
<dbReference type="AlphaFoldDB" id="A0A1Y2HE04"/>
<dbReference type="GO" id="GO:0005816">
    <property type="term" value="C:spindle pole body"/>
    <property type="evidence" value="ECO:0007669"/>
    <property type="project" value="UniProtKB-ARBA"/>
</dbReference>
<evidence type="ECO:0000259" key="6">
    <source>
        <dbReference type="Pfam" id="PF04130"/>
    </source>
</evidence>
<dbReference type="GO" id="GO:0031122">
    <property type="term" value="P:cytoplasmic microtubule organization"/>
    <property type="evidence" value="ECO:0007669"/>
    <property type="project" value="TreeGrafter"/>
</dbReference>
<dbReference type="PANTHER" id="PTHR19302:SF14">
    <property type="entry name" value="GAMMA-TUBULIN COMPLEX COMPONENT 3"/>
    <property type="match status" value="1"/>
</dbReference>
<dbReference type="GO" id="GO:0043015">
    <property type="term" value="F:gamma-tubulin binding"/>
    <property type="evidence" value="ECO:0007669"/>
    <property type="project" value="InterPro"/>
</dbReference>
<evidence type="ECO:0000313" key="9">
    <source>
        <dbReference type="Proteomes" id="UP000193411"/>
    </source>
</evidence>
<dbReference type="GO" id="GO:0051321">
    <property type="term" value="P:meiotic cell cycle"/>
    <property type="evidence" value="ECO:0007669"/>
    <property type="project" value="TreeGrafter"/>
</dbReference>
<dbReference type="PANTHER" id="PTHR19302">
    <property type="entry name" value="GAMMA TUBULIN COMPLEX PROTEIN"/>
    <property type="match status" value="1"/>
</dbReference>
<dbReference type="GO" id="GO:0000930">
    <property type="term" value="C:gamma-tubulin complex"/>
    <property type="evidence" value="ECO:0007669"/>
    <property type="project" value="TreeGrafter"/>
</dbReference>
<proteinExistence type="inferred from homology"/>
<evidence type="ECO:0000256" key="5">
    <source>
        <dbReference type="ARBA" id="ARBA00023212"/>
    </source>
</evidence>
<keyword evidence="5" id="KW-0206">Cytoskeleton</keyword>
<evidence type="ECO:0000256" key="4">
    <source>
        <dbReference type="ARBA" id="ARBA00022701"/>
    </source>
</evidence>
<dbReference type="GO" id="GO:0051225">
    <property type="term" value="P:spindle assembly"/>
    <property type="evidence" value="ECO:0007669"/>
    <property type="project" value="TreeGrafter"/>
</dbReference>
<accession>A0A1Y2HE04</accession>
<dbReference type="GO" id="GO:0005874">
    <property type="term" value="C:microtubule"/>
    <property type="evidence" value="ECO:0007669"/>
    <property type="project" value="UniProtKB-KW"/>
</dbReference>
<evidence type="ECO:0000256" key="3">
    <source>
        <dbReference type="ARBA" id="ARBA00022490"/>
    </source>
</evidence>
<name>A0A1Y2HE04_9FUNG</name>
<evidence type="ECO:0000259" key="7">
    <source>
        <dbReference type="Pfam" id="PF17681"/>
    </source>
</evidence>
<comment type="subcellular location">
    <subcellularLocation>
        <location evidence="1">Cytoplasm</location>
        <location evidence="1">Cytoskeleton</location>
    </subcellularLocation>
</comment>
<dbReference type="InterPro" id="IPR007259">
    <property type="entry name" value="GCP"/>
</dbReference>
<dbReference type="GO" id="GO:0000278">
    <property type="term" value="P:mitotic cell cycle"/>
    <property type="evidence" value="ECO:0007669"/>
    <property type="project" value="TreeGrafter"/>
</dbReference>
<organism evidence="8 9">
    <name type="scientific">Catenaria anguillulae PL171</name>
    <dbReference type="NCBI Taxonomy" id="765915"/>
    <lineage>
        <taxon>Eukaryota</taxon>
        <taxon>Fungi</taxon>
        <taxon>Fungi incertae sedis</taxon>
        <taxon>Blastocladiomycota</taxon>
        <taxon>Blastocladiomycetes</taxon>
        <taxon>Blastocladiales</taxon>
        <taxon>Catenariaceae</taxon>
        <taxon>Catenaria</taxon>
    </lineage>
</organism>
<dbReference type="Proteomes" id="UP000193411">
    <property type="component" value="Unassembled WGS sequence"/>
</dbReference>
<dbReference type="STRING" id="765915.A0A1Y2HE04"/>
<sequence length="938" mass="102248">MSSFSLHTQGYGAAGPSAGSADAASPKVVHLVDALVSSLLPSAAGGGPPRDSAIFASLSRTSSMVGTDASEAAKINMRRRCLRILGSRLAAPANQNEASIADGIKKQLMRTHQSTDRALRFATLAQRLQSAALLTRKWAILHFLQAVSLQVAHSDDSAIEIPLAGLSSIPDLPSMSAATAAAAAPRTRPFSTHRDSGVAASLAGGASTAILQDNTRIMDQSTTAAASTGFETYLMSENTSYQVPELVIIKDLLFVLQGIDGRLMKWDPNLSEFVLDPNVGIPRPTRDLIRRIGELGYLYKSIADYLTTTRLATGGTSQPTAPGGSTIGLVEQSFASALSTEIAHYFRLLAVLESSTARGDLTLRRLWLWTSEPAQRLRVIYAMINSSRGVQGGAMLSMVHTYAHHGDPGLEAFVQHVLKAMCAPLFAMIRRWVYEGDLVDPHGEFFVKVAGNVDEDEWWKAKYTLQQDMIPGFIDKLLARKILLIGKSLNFLRFRAKDHAWVAARGQVGASAAAMGVEYGDLHLFERSIDMAFKVTSDRLVSKLFGEFKLMEHLFALKRYLLMGQGDFILNLMEGLSSSLNKPASSLYRHHFVSLLETALRSSTAQFEDTDILARLDVRLTHNTPAEIGWDVFSLDYHLDAPINTVITTSSMTMYLKLFRFMWQVKRAAMMLTQGWHDHDRNDLRVPGRLSGELLAAFHACNRMWAEMTHFVNQVQYYLMFEVVECSWSEFMETLKPAIGGGIGGTPSSAAAANSEGHASAATGVGPPAMDMDALIVAHHKYLNKIATRGMLLGTNSQKTFASIFVSVHQLVACRERIVELARAEKMSRDRGHRQAWGVGGLDGMDGGYQRPLRSLEVVKGQMSEAREVFKKNVGELLVSLAQSTDENLRNLKARLNYNEYYPDLSGSAADRLIDVSAAGSAGVSGRPTSSLSLAGVS</sequence>
<dbReference type="Pfam" id="PF04130">
    <property type="entry name" value="GCP_C_terminal"/>
    <property type="match status" value="1"/>
</dbReference>
<feature type="domain" description="Gamma tubulin complex component C-terminal" evidence="6">
    <location>
        <begin position="550"/>
        <end position="902"/>
    </location>
</feature>
<keyword evidence="3" id="KW-0963">Cytoplasm</keyword>
<dbReference type="InterPro" id="IPR041470">
    <property type="entry name" value="GCP_N"/>
</dbReference>
<dbReference type="GO" id="GO:0051011">
    <property type="term" value="F:microtubule minus-end binding"/>
    <property type="evidence" value="ECO:0007669"/>
    <property type="project" value="TreeGrafter"/>
</dbReference>
<dbReference type="InterPro" id="IPR040457">
    <property type="entry name" value="GCP_C"/>
</dbReference>
<evidence type="ECO:0000313" key="8">
    <source>
        <dbReference type="EMBL" id="ORZ32234.1"/>
    </source>
</evidence>
<comment type="similarity">
    <text evidence="2">Belongs to the TUBGCP family.</text>
</comment>
<dbReference type="EMBL" id="MCFL01000049">
    <property type="protein sequence ID" value="ORZ32234.1"/>
    <property type="molecule type" value="Genomic_DNA"/>
</dbReference>
<dbReference type="Pfam" id="PF17681">
    <property type="entry name" value="GCP_N_terminal"/>
    <property type="match status" value="1"/>
</dbReference>
<gene>
    <name evidence="8" type="ORF">BCR44DRAFT_1416594</name>
</gene>
<comment type="caution">
    <text evidence="8">The sequence shown here is derived from an EMBL/GenBank/DDBJ whole genome shotgun (WGS) entry which is preliminary data.</text>
</comment>